<keyword evidence="2" id="KW-0677">Repeat</keyword>
<proteinExistence type="predicted"/>
<name>A0ABQ2BG17_9SPHI</name>
<dbReference type="SUPFAM" id="SSF48452">
    <property type="entry name" value="TPR-like"/>
    <property type="match status" value="1"/>
</dbReference>
<evidence type="ECO:0000256" key="1">
    <source>
        <dbReference type="ARBA" id="ARBA00022664"/>
    </source>
</evidence>
<sequence>MYMTGNLIIDNLKNKQAALLTKNRDYEQSLNILTSLQNRLDIYESYWVNYANTLFLNKDYKHAAIIFKKAKLLTSNPMIYLQAALCDEKTGDYKSAYKNLTTAKNMEPGHLAAKFALMNLSLKMGDTIGCVNQAQNIIETVPKIRSSETIFFKSRAGLLLQQLGYSSKKKSIKAFPENNKFYLPKKNI</sequence>
<dbReference type="EMBL" id="BMDJ01000004">
    <property type="protein sequence ID" value="GGI25226.1"/>
    <property type="molecule type" value="Genomic_DNA"/>
</dbReference>
<comment type="caution">
    <text evidence="4">The sequence shown here is derived from an EMBL/GenBank/DDBJ whole genome shotgun (WGS) entry which is preliminary data.</text>
</comment>
<protein>
    <recommendedName>
        <fullName evidence="6">Tetratricopeptide repeat protein</fullName>
    </recommendedName>
</protein>
<evidence type="ECO:0000313" key="4">
    <source>
        <dbReference type="EMBL" id="GGI25226.1"/>
    </source>
</evidence>
<dbReference type="Proteomes" id="UP000645390">
    <property type="component" value="Unassembled WGS sequence"/>
</dbReference>
<evidence type="ECO:0000256" key="2">
    <source>
        <dbReference type="ARBA" id="ARBA00022737"/>
    </source>
</evidence>
<dbReference type="Pfam" id="PF23241">
    <property type="entry name" value="HAT_PRP39_C"/>
    <property type="match status" value="1"/>
</dbReference>
<dbReference type="InterPro" id="IPR011990">
    <property type="entry name" value="TPR-like_helical_dom_sf"/>
</dbReference>
<dbReference type="InterPro" id="IPR059164">
    <property type="entry name" value="HAT_PRP39_C"/>
</dbReference>
<evidence type="ECO:0000256" key="3">
    <source>
        <dbReference type="ARBA" id="ARBA00023187"/>
    </source>
</evidence>
<keyword evidence="1" id="KW-0507">mRNA processing</keyword>
<accession>A0ABQ2BG17</accession>
<organism evidence="4 5">
    <name type="scientific">Pedobacter mendelii</name>
    <dbReference type="NCBI Taxonomy" id="1908240"/>
    <lineage>
        <taxon>Bacteria</taxon>
        <taxon>Pseudomonadati</taxon>
        <taxon>Bacteroidota</taxon>
        <taxon>Sphingobacteriia</taxon>
        <taxon>Sphingobacteriales</taxon>
        <taxon>Sphingobacteriaceae</taxon>
        <taxon>Pedobacter</taxon>
    </lineage>
</organism>
<keyword evidence="3" id="KW-0508">mRNA splicing</keyword>
<gene>
    <name evidence="4" type="ORF">GCM10008119_16600</name>
</gene>
<dbReference type="Gene3D" id="1.25.40.10">
    <property type="entry name" value="Tetratricopeptide repeat domain"/>
    <property type="match status" value="1"/>
</dbReference>
<keyword evidence="5" id="KW-1185">Reference proteome</keyword>
<reference evidence="5" key="1">
    <citation type="journal article" date="2019" name="Int. J. Syst. Evol. Microbiol.">
        <title>The Global Catalogue of Microorganisms (GCM) 10K type strain sequencing project: providing services to taxonomists for standard genome sequencing and annotation.</title>
        <authorList>
            <consortium name="The Broad Institute Genomics Platform"/>
            <consortium name="The Broad Institute Genome Sequencing Center for Infectious Disease"/>
            <person name="Wu L."/>
            <person name="Ma J."/>
        </authorList>
    </citation>
    <scope>NUCLEOTIDE SEQUENCE [LARGE SCALE GENOMIC DNA]</scope>
    <source>
        <strain evidence="5">CCM 8939</strain>
    </source>
</reference>
<evidence type="ECO:0008006" key="6">
    <source>
        <dbReference type="Google" id="ProtNLM"/>
    </source>
</evidence>
<evidence type="ECO:0000313" key="5">
    <source>
        <dbReference type="Proteomes" id="UP000645390"/>
    </source>
</evidence>